<dbReference type="OMA" id="CTHVVAG"/>
<protein>
    <submittedName>
        <fullName evidence="2">Uncharacterized protein</fullName>
    </submittedName>
</protein>
<reference evidence="2" key="3">
    <citation type="submission" date="2025-09" db="UniProtKB">
        <authorList>
            <consortium name="Ensembl"/>
        </authorList>
    </citation>
    <scope>IDENTIFICATION</scope>
</reference>
<accession>A0A4X2K5Y4</accession>
<dbReference type="GeneTree" id="ENSGT00800000125304"/>
<evidence type="ECO:0000256" key="1">
    <source>
        <dbReference type="SAM" id="MobiDB-lite"/>
    </source>
</evidence>
<evidence type="ECO:0000313" key="2">
    <source>
        <dbReference type="Ensembl" id="ENSVURP00010007384.1"/>
    </source>
</evidence>
<proteinExistence type="predicted"/>
<dbReference type="Proteomes" id="UP000314987">
    <property type="component" value="Unassembled WGS sequence"/>
</dbReference>
<reference evidence="3" key="1">
    <citation type="submission" date="2018-12" db="EMBL/GenBank/DDBJ databases">
        <authorList>
            <person name="Yazar S."/>
        </authorList>
    </citation>
    <scope>NUCLEOTIDE SEQUENCE [LARGE SCALE GENOMIC DNA]</scope>
</reference>
<keyword evidence="3" id="KW-1185">Reference proteome</keyword>
<dbReference type="AlphaFoldDB" id="A0A4X2K5Y4"/>
<feature type="region of interest" description="Disordered" evidence="1">
    <location>
        <begin position="47"/>
        <end position="66"/>
    </location>
</feature>
<evidence type="ECO:0000313" key="3">
    <source>
        <dbReference type="Proteomes" id="UP000314987"/>
    </source>
</evidence>
<dbReference type="Ensembl" id="ENSVURT00010008345.1">
    <property type="protein sequence ID" value="ENSVURP00010007384.1"/>
    <property type="gene ID" value="ENSVURG00010005691.1"/>
</dbReference>
<organism evidence="2 3">
    <name type="scientific">Vombatus ursinus</name>
    <name type="common">Common wombat</name>
    <dbReference type="NCBI Taxonomy" id="29139"/>
    <lineage>
        <taxon>Eukaryota</taxon>
        <taxon>Metazoa</taxon>
        <taxon>Chordata</taxon>
        <taxon>Craniata</taxon>
        <taxon>Vertebrata</taxon>
        <taxon>Euteleostomi</taxon>
        <taxon>Mammalia</taxon>
        <taxon>Metatheria</taxon>
        <taxon>Diprotodontia</taxon>
        <taxon>Vombatidae</taxon>
        <taxon>Vombatus</taxon>
    </lineage>
</organism>
<name>A0A4X2K5Y4_VOMUR</name>
<sequence length="116" mass="12282">MGVPWGGWPPSLAQGKLHSGGYGGLPTQVLSCTHVVAGINGLKVLQREDAPGQPRGAPEAPADQSPHVLDRHGPFILFHKTGCTWVPETDVRCGSPGEQRLVRVPSTLPIPKALHC</sequence>
<reference evidence="2" key="2">
    <citation type="submission" date="2025-08" db="UniProtKB">
        <authorList>
            <consortium name="Ensembl"/>
        </authorList>
    </citation>
    <scope>IDENTIFICATION</scope>
</reference>